<name>A0A9N9FFD7_9GLOM</name>
<organism evidence="1 2">
    <name type="scientific">Dentiscutata erythropus</name>
    <dbReference type="NCBI Taxonomy" id="1348616"/>
    <lineage>
        <taxon>Eukaryota</taxon>
        <taxon>Fungi</taxon>
        <taxon>Fungi incertae sedis</taxon>
        <taxon>Mucoromycota</taxon>
        <taxon>Glomeromycotina</taxon>
        <taxon>Glomeromycetes</taxon>
        <taxon>Diversisporales</taxon>
        <taxon>Gigasporaceae</taxon>
        <taxon>Dentiscutata</taxon>
    </lineage>
</organism>
<sequence>MKEFNSRFTRIISIENIEISLVDIAIASDELQLLEVYQQLEEHLLENKLAWKPKDIITVFQHDHLTILAHFKDILPDGLDDEIIQYFSDPNFRPSFDTLPLRGYLFPFESKIINAKDAGLIASWIDKRRTPYHFANSPFKFKLIYRASSDDDDERSSLLSHNNDFGQRCKTSNSFIFSLTNRAFPILSRVTSEEEAIIWSRNKGPCFGLQDLRITSLNPFNVVICESRKHSYEKKIINRETFEIEEYEVFQIINARFSQYINNIHFSMDSCFVYSPTDLFVFSSYNHQIGDFFDTFIEICNSAMATIATRGHN</sequence>
<dbReference type="OrthoDB" id="298084at2759"/>
<dbReference type="AlphaFoldDB" id="A0A9N9FFD7"/>
<proteinExistence type="predicted"/>
<dbReference type="Proteomes" id="UP000789405">
    <property type="component" value="Unassembled WGS sequence"/>
</dbReference>
<evidence type="ECO:0000313" key="2">
    <source>
        <dbReference type="Proteomes" id="UP000789405"/>
    </source>
</evidence>
<reference evidence="1" key="1">
    <citation type="submission" date="2021-06" db="EMBL/GenBank/DDBJ databases">
        <authorList>
            <person name="Kallberg Y."/>
            <person name="Tangrot J."/>
            <person name="Rosling A."/>
        </authorList>
    </citation>
    <scope>NUCLEOTIDE SEQUENCE</scope>
    <source>
        <strain evidence="1">MA453B</strain>
    </source>
</reference>
<keyword evidence="2" id="KW-1185">Reference proteome</keyword>
<protein>
    <submittedName>
        <fullName evidence="1">6679_t:CDS:1</fullName>
    </submittedName>
</protein>
<dbReference type="EMBL" id="CAJVPY010001635">
    <property type="protein sequence ID" value="CAG8530315.1"/>
    <property type="molecule type" value="Genomic_DNA"/>
</dbReference>
<comment type="caution">
    <text evidence="1">The sequence shown here is derived from an EMBL/GenBank/DDBJ whole genome shotgun (WGS) entry which is preliminary data.</text>
</comment>
<gene>
    <name evidence="1" type="ORF">DERYTH_LOCUS4311</name>
</gene>
<evidence type="ECO:0000313" key="1">
    <source>
        <dbReference type="EMBL" id="CAG8530315.1"/>
    </source>
</evidence>
<accession>A0A9N9FFD7</accession>